<dbReference type="KEGG" id="cku:UL82_04930"/>
<dbReference type="InterPro" id="IPR027417">
    <property type="entry name" value="P-loop_NTPase"/>
</dbReference>
<proteinExistence type="predicted"/>
<dbReference type="GO" id="GO:0005524">
    <property type="term" value="F:ATP binding"/>
    <property type="evidence" value="ECO:0007669"/>
    <property type="project" value="InterPro"/>
</dbReference>
<dbReference type="GO" id="GO:0016887">
    <property type="term" value="F:ATP hydrolysis activity"/>
    <property type="evidence" value="ECO:0007669"/>
    <property type="project" value="InterPro"/>
</dbReference>
<dbReference type="HOGENOM" id="CLU_1303193_0_0_11"/>
<dbReference type="RefSeq" id="WP_330217326.1">
    <property type="nucleotide sequence ID" value="NZ_CP011312.1"/>
</dbReference>
<sequence length="211" mass="22934">MTMFGRNLVSKWASAKASGARIQEVLRAGYIRELTTDSNDVVERIPLGISVIENKLSSAERDRWETLDRCRVIVAPHQASLFDGTIAENIAAFSTQHSSTEITQALYAASGTDIPGGDQREVGEEGRLLSGGQRQRVALARALAADPDVLMLIDPTTAVDSVTESQIAQRVAQLRIGKRTVVVSDAPSWRIVADRVVTVDQAQSWLVGSYE</sequence>
<dbReference type="EMBL" id="CP011312">
    <property type="protein sequence ID" value="AKE41163.1"/>
    <property type="molecule type" value="Genomic_DNA"/>
</dbReference>
<dbReference type="PANTHER" id="PTHR43394">
    <property type="entry name" value="ATP-DEPENDENT PERMEASE MDL1, MITOCHONDRIAL"/>
    <property type="match status" value="1"/>
</dbReference>
<reference evidence="2 3" key="1">
    <citation type="journal article" date="2015" name="Genome Announc.">
        <title>Complete Genome Sequence of Corynebacterium kutscheri DSM 20755, a Corynebacterial Type Strain with Remarkably Low G+C Content of Chromosomal DNA.</title>
        <authorList>
            <person name="Ruckert C."/>
            <person name="Albersmeier A."/>
            <person name="Winkler A."/>
            <person name="Tauch A."/>
        </authorList>
    </citation>
    <scope>NUCLEOTIDE SEQUENCE [LARGE SCALE GENOMIC DNA]</scope>
    <source>
        <strain evidence="2 3">DSM 20755</strain>
    </source>
</reference>
<dbReference type="InterPro" id="IPR039421">
    <property type="entry name" value="Type_1_exporter"/>
</dbReference>
<dbReference type="PROSITE" id="PS00211">
    <property type="entry name" value="ABC_TRANSPORTER_1"/>
    <property type="match status" value="1"/>
</dbReference>
<dbReference type="SUPFAM" id="SSF52540">
    <property type="entry name" value="P-loop containing nucleoside triphosphate hydrolases"/>
    <property type="match status" value="1"/>
</dbReference>
<feature type="domain" description="ABC transporter" evidence="1">
    <location>
        <begin position="3"/>
        <end position="211"/>
    </location>
</feature>
<accession>A0A0F6R1P3</accession>
<dbReference type="AlphaFoldDB" id="A0A0F6R1P3"/>
<protein>
    <submittedName>
        <fullName evidence="2">ABC transporter</fullName>
    </submittedName>
</protein>
<evidence type="ECO:0000313" key="3">
    <source>
        <dbReference type="Proteomes" id="UP000033457"/>
    </source>
</evidence>
<dbReference type="GO" id="GO:0015421">
    <property type="term" value="F:ABC-type oligopeptide transporter activity"/>
    <property type="evidence" value="ECO:0007669"/>
    <property type="project" value="TreeGrafter"/>
</dbReference>
<organism evidence="2 3">
    <name type="scientific">Corynebacterium kutscheri</name>
    <dbReference type="NCBI Taxonomy" id="35755"/>
    <lineage>
        <taxon>Bacteria</taxon>
        <taxon>Bacillati</taxon>
        <taxon>Actinomycetota</taxon>
        <taxon>Actinomycetes</taxon>
        <taxon>Mycobacteriales</taxon>
        <taxon>Corynebacteriaceae</taxon>
        <taxon>Corynebacterium</taxon>
    </lineage>
</organism>
<dbReference type="PROSITE" id="PS50893">
    <property type="entry name" value="ABC_TRANSPORTER_2"/>
    <property type="match status" value="1"/>
</dbReference>
<dbReference type="InterPro" id="IPR017871">
    <property type="entry name" value="ABC_transporter-like_CS"/>
</dbReference>
<gene>
    <name evidence="2" type="ORF">UL82_04930</name>
</gene>
<dbReference type="Gene3D" id="3.40.50.300">
    <property type="entry name" value="P-loop containing nucleotide triphosphate hydrolases"/>
    <property type="match status" value="1"/>
</dbReference>
<dbReference type="InterPro" id="IPR003439">
    <property type="entry name" value="ABC_transporter-like_ATP-bd"/>
</dbReference>
<keyword evidence="3" id="KW-1185">Reference proteome</keyword>
<dbReference type="PANTHER" id="PTHR43394:SF1">
    <property type="entry name" value="ATP-BINDING CASSETTE SUB-FAMILY B MEMBER 10, MITOCHONDRIAL"/>
    <property type="match status" value="1"/>
</dbReference>
<dbReference type="STRING" id="35755.UL82_04930"/>
<name>A0A0F6R1P3_9CORY</name>
<dbReference type="Pfam" id="PF00005">
    <property type="entry name" value="ABC_tran"/>
    <property type="match status" value="1"/>
</dbReference>
<evidence type="ECO:0000259" key="1">
    <source>
        <dbReference type="PROSITE" id="PS50893"/>
    </source>
</evidence>
<dbReference type="Proteomes" id="UP000033457">
    <property type="component" value="Chromosome"/>
</dbReference>
<evidence type="ECO:0000313" key="2">
    <source>
        <dbReference type="EMBL" id="AKE41163.1"/>
    </source>
</evidence>